<dbReference type="Pfam" id="PF05699">
    <property type="entry name" value="Dimer_Tnp_hAT"/>
    <property type="match status" value="1"/>
</dbReference>
<comment type="subcellular location">
    <subcellularLocation>
        <location evidence="1">Nucleus</location>
    </subcellularLocation>
</comment>
<dbReference type="InterPro" id="IPR052035">
    <property type="entry name" value="ZnF_BED_domain_contain"/>
</dbReference>
<dbReference type="EMBL" id="JAMFTS010000004">
    <property type="protein sequence ID" value="KAJ4758006.1"/>
    <property type="molecule type" value="Genomic_DNA"/>
</dbReference>
<evidence type="ECO:0000259" key="11">
    <source>
        <dbReference type="PROSITE" id="PS50808"/>
    </source>
</evidence>
<evidence type="ECO:0000313" key="12">
    <source>
        <dbReference type="EMBL" id="KAJ4758006.1"/>
    </source>
</evidence>
<evidence type="ECO:0000256" key="2">
    <source>
        <dbReference type="ARBA" id="ARBA00011738"/>
    </source>
</evidence>
<dbReference type="SMART" id="SM00614">
    <property type="entry name" value="ZnF_BED"/>
    <property type="match status" value="1"/>
</dbReference>
<gene>
    <name evidence="12" type="ORF">LUZ62_068381</name>
</gene>
<protein>
    <submittedName>
        <fullName evidence="12">Zinc finger BED domain-containing protein DAYSLEEPER</fullName>
    </submittedName>
</protein>
<evidence type="ECO:0000256" key="3">
    <source>
        <dbReference type="ARBA" id="ARBA00022723"/>
    </source>
</evidence>
<keyword evidence="8" id="KW-0804">Transcription</keyword>
<organism evidence="12 13">
    <name type="scientific">Rhynchospora pubera</name>
    <dbReference type="NCBI Taxonomy" id="906938"/>
    <lineage>
        <taxon>Eukaryota</taxon>
        <taxon>Viridiplantae</taxon>
        <taxon>Streptophyta</taxon>
        <taxon>Embryophyta</taxon>
        <taxon>Tracheophyta</taxon>
        <taxon>Spermatophyta</taxon>
        <taxon>Magnoliopsida</taxon>
        <taxon>Liliopsida</taxon>
        <taxon>Poales</taxon>
        <taxon>Cyperaceae</taxon>
        <taxon>Cyperoideae</taxon>
        <taxon>Rhynchosporeae</taxon>
        <taxon>Rhynchospora</taxon>
    </lineage>
</organism>
<evidence type="ECO:0000256" key="1">
    <source>
        <dbReference type="ARBA" id="ARBA00004123"/>
    </source>
</evidence>
<evidence type="ECO:0000256" key="9">
    <source>
        <dbReference type="ARBA" id="ARBA00023242"/>
    </source>
</evidence>
<comment type="subunit">
    <text evidence="2">Homodimer.</text>
</comment>
<dbReference type="GO" id="GO:0046983">
    <property type="term" value="F:protein dimerization activity"/>
    <property type="evidence" value="ECO:0007669"/>
    <property type="project" value="InterPro"/>
</dbReference>
<dbReference type="InterPro" id="IPR003656">
    <property type="entry name" value="Znf_BED"/>
</dbReference>
<dbReference type="PROSITE" id="PS50808">
    <property type="entry name" value="ZF_BED"/>
    <property type="match status" value="1"/>
</dbReference>
<evidence type="ECO:0000256" key="8">
    <source>
        <dbReference type="ARBA" id="ARBA00023163"/>
    </source>
</evidence>
<accession>A0AAV8CU77</accession>
<keyword evidence="7" id="KW-0238">DNA-binding</keyword>
<sequence>MLENLYGGKCFVGLRILDPDSGNRHHIDIVLLTKKVAMSLFGNQPPLSVDAVVEESESRSETIETRSTQSKKKSVVWGHFVDTGDKKVVCKHCGSALSKVKGSGTSHLRRHLLTSCKSIGDEERANMLTTQGDDWFDPSTFKFDPELTRGLLTLFFIDAELSFSVTESRFFEPAMRSLRPEYRSVGRQTVREDCVADFKAGCRVALAELQELDSRVSFTSDIWTSSANLGYLCLTAHWIDKGFQFQKRIIAFKKIPYPHSGQAVADLVEKIWTDWKLDDKIFAITLDNSTVNDLAVKHLESRLSEKMLFGASHMHMRCSAHILNLIAQEGMKLIHTTLENIRELLRHIGSSGSRLQVLNSILDELNLSPKKGLALDCPTRWNSTLLMIKEALVLKGALKRYVNDQGSIKGPSLEEWNNAEDMATFLEPFLDATKIFSSVRKPSSHTYIKEVWTIRRLLLLENHKDSAILRELAVRMQKKFDKYWENPNLILTLATIFDPRYKLIFLAFCFKKAYGEGSEANARLDYVRDWLKKYYEEYEKACMDQDSGVGSSQGERQISKKRKLDEEFAQFKSENLDLHSTMSELEKYMQEKPIDTDEENFNILQYWKQNCGLYPTLAKMARDFLSVQASSVASESAFSTAGRLNDHLRTSMNSETIECLVCSKDWFGPKEEAFDLNKYLPLIRRSNQ</sequence>
<evidence type="ECO:0000256" key="10">
    <source>
        <dbReference type="PROSITE-ProRule" id="PRU00027"/>
    </source>
</evidence>
<keyword evidence="6" id="KW-0805">Transcription regulation</keyword>
<dbReference type="Pfam" id="PF14372">
    <property type="entry name" value="hAT-like_RNase-H"/>
    <property type="match status" value="1"/>
</dbReference>
<dbReference type="InterPro" id="IPR012337">
    <property type="entry name" value="RNaseH-like_sf"/>
</dbReference>
<dbReference type="AlphaFoldDB" id="A0AAV8CU77"/>
<name>A0AAV8CU77_9POAL</name>
<comment type="caution">
    <text evidence="12">The sequence shown here is derived from an EMBL/GenBank/DDBJ whole genome shotgun (WGS) entry which is preliminary data.</text>
</comment>
<keyword evidence="5" id="KW-0862">Zinc</keyword>
<evidence type="ECO:0000256" key="4">
    <source>
        <dbReference type="ARBA" id="ARBA00022771"/>
    </source>
</evidence>
<dbReference type="PANTHER" id="PTHR46481">
    <property type="entry name" value="ZINC FINGER BED DOMAIN-CONTAINING PROTEIN 4"/>
    <property type="match status" value="1"/>
</dbReference>
<keyword evidence="9" id="KW-0539">Nucleus</keyword>
<keyword evidence="3" id="KW-0479">Metal-binding</keyword>
<evidence type="ECO:0000256" key="6">
    <source>
        <dbReference type="ARBA" id="ARBA00023015"/>
    </source>
</evidence>
<dbReference type="SUPFAM" id="SSF53098">
    <property type="entry name" value="Ribonuclease H-like"/>
    <property type="match status" value="1"/>
</dbReference>
<dbReference type="GO" id="GO:0005634">
    <property type="term" value="C:nucleus"/>
    <property type="evidence" value="ECO:0007669"/>
    <property type="project" value="UniProtKB-SubCell"/>
</dbReference>
<keyword evidence="13" id="KW-1185">Reference proteome</keyword>
<evidence type="ECO:0000256" key="7">
    <source>
        <dbReference type="ARBA" id="ARBA00023125"/>
    </source>
</evidence>
<dbReference type="Pfam" id="PF02892">
    <property type="entry name" value="zf-BED"/>
    <property type="match status" value="1"/>
</dbReference>
<dbReference type="SUPFAM" id="SSF57667">
    <property type="entry name" value="beta-beta-alpha zinc fingers"/>
    <property type="match status" value="1"/>
</dbReference>
<reference evidence="12" key="1">
    <citation type="submission" date="2022-08" db="EMBL/GenBank/DDBJ databases">
        <authorList>
            <person name="Marques A."/>
        </authorList>
    </citation>
    <scope>NUCLEOTIDE SEQUENCE</scope>
    <source>
        <strain evidence="12">RhyPub2mFocal</strain>
        <tissue evidence="12">Leaves</tissue>
    </source>
</reference>
<dbReference type="InterPro" id="IPR025525">
    <property type="entry name" value="hAT-like_transposase_RNase-H"/>
</dbReference>
<dbReference type="InterPro" id="IPR036236">
    <property type="entry name" value="Znf_C2H2_sf"/>
</dbReference>
<dbReference type="InterPro" id="IPR008906">
    <property type="entry name" value="HATC_C_dom"/>
</dbReference>
<dbReference type="GO" id="GO:0003677">
    <property type="term" value="F:DNA binding"/>
    <property type="evidence" value="ECO:0007669"/>
    <property type="project" value="UniProtKB-KW"/>
</dbReference>
<evidence type="ECO:0000256" key="5">
    <source>
        <dbReference type="ARBA" id="ARBA00022833"/>
    </source>
</evidence>
<feature type="domain" description="BED-type" evidence="11">
    <location>
        <begin position="71"/>
        <end position="123"/>
    </location>
</feature>
<evidence type="ECO:0000313" key="13">
    <source>
        <dbReference type="Proteomes" id="UP001140206"/>
    </source>
</evidence>
<dbReference type="PANTHER" id="PTHR46481:SF5">
    <property type="entry name" value="OS08G0393150 PROTEIN"/>
    <property type="match status" value="1"/>
</dbReference>
<dbReference type="GO" id="GO:0008270">
    <property type="term" value="F:zinc ion binding"/>
    <property type="evidence" value="ECO:0007669"/>
    <property type="project" value="UniProtKB-KW"/>
</dbReference>
<dbReference type="Proteomes" id="UP001140206">
    <property type="component" value="Chromosome 4"/>
</dbReference>
<proteinExistence type="predicted"/>
<keyword evidence="4 10" id="KW-0863">Zinc-finger</keyword>